<comment type="cofactor">
    <cofactor evidence="1 6">
        <name>heme</name>
        <dbReference type="ChEBI" id="CHEBI:30413"/>
    </cofactor>
</comment>
<keyword evidence="3 6" id="KW-0479">Metal-binding</keyword>
<reference evidence="9" key="1">
    <citation type="submission" date="2010-10" db="EMBL/GenBank/DDBJ databases">
        <title>Phanerochaete chrysosporium cytochrome P450.</title>
        <authorList>
            <person name="Hirosue S."/>
            <person name="Hiratsuka N."/>
            <person name="Ichinose H."/>
            <person name="Wariishi H."/>
        </authorList>
    </citation>
    <scope>NUCLEOTIDE SEQUENCE</scope>
    <source>
        <strain evidence="9">ATCC 34541</strain>
    </source>
</reference>
<dbReference type="AlphaFoldDB" id="G5EJR9"/>
<dbReference type="InterPro" id="IPR036396">
    <property type="entry name" value="Cyt_P450_sf"/>
</dbReference>
<keyword evidence="5 6" id="KW-0408">Iron</keyword>
<evidence type="ECO:0000256" key="4">
    <source>
        <dbReference type="ARBA" id="ARBA00023002"/>
    </source>
</evidence>
<keyword evidence="8" id="KW-1133">Transmembrane helix</keyword>
<dbReference type="SUPFAM" id="SSF48264">
    <property type="entry name" value="Cytochrome P450"/>
    <property type="match status" value="1"/>
</dbReference>
<comment type="similarity">
    <text evidence="2 7">Belongs to the cytochrome P450 family.</text>
</comment>
<evidence type="ECO:0000256" key="7">
    <source>
        <dbReference type="RuleBase" id="RU000461"/>
    </source>
</evidence>
<dbReference type="CDD" id="cd11041">
    <property type="entry name" value="CYP503A1-like"/>
    <property type="match status" value="1"/>
</dbReference>
<dbReference type="PROSITE" id="PS00086">
    <property type="entry name" value="CYTOCHROME_P450"/>
    <property type="match status" value="1"/>
</dbReference>
<evidence type="ECO:0000256" key="3">
    <source>
        <dbReference type="ARBA" id="ARBA00022723"/>
    </source>
</evidence>
<evidence type="ECO:0000256" key="2">
    <source>
        <dbReference type="ARBA" id="ARBA00010617"/>
    </source>
</evidence>
<dbReference type="VEuPathDB" id="FungiDB:AGR57_13870"/>
<accession>G5EJR9</accession>
<dbReference type="GO" id="GO:0016705">
    <property type="term" value="F:oxidoreductase activity, acting on paired donors, with incorporation or reduction of molecular oxygen"/>
    <property type="evidence" value="ECO:0007669"/>
    <property type="project" value="InterPro"/>
</dbReference>
<feature type="transmembrane region" description="Helical" evidence="8">
    <location>
        <begin position="6"/>
        <end position="26"/>
    </location>
</feature>
<dbReference type="Gene3D" id="1.10.630.10">
    <property type="entry name" value="Cytochrome P450"/>
    <property type="match status" value="1"/>
</dbReference>
<feature type="binding site" description="axial binding residue" evidence="6">
    <location>
        <position position="442"/>
    </location>
    <ligand>
        <name>heme</name>
        <dbReference type="ChEBI" id="CHEBI:30413"/>
    </ligand>
    <ligandPart>
        <name>Fe</name>
        <dbReference type="ChEBI" id="CHEBI:18248"/>
    </ligandPart>
</feature>
<dbReference type="InterPro" id="IPR017972">
    <property type="entry name" value="Cyt_P450_CS"/>
</dbReference>
<name>G5EJR9_PHACH</name>
<sequence>MVLTIDFGGISTTHVVIGAFVTWLLLRYFSAKNLRHIPTVGGPSVPILSIVALYNFLANGKKVVLDGYQKFKGRVFKVALLDRWLVVICNPRLVEELQKLPEALVGYSLLEIFETKHIFGADLLTDPVHLALLRTLTRNLGQVFGDMYQEVETAFQELVPANEKEWFPVHASPVMRTIVTRAANRVFVGVPVCRDEGYLYLMVHFAEDVNKAFGLYTVVPSFAQGFVARKAKAVMDDCIERCLGYMRPAIKDRTTMMDSFGDNWADKPNDMIQWTIEETKARGQGEYDMARMLMFINSGAVETTSQAVIHALYDISMRPELADELREEVERAIAEDGWTKDATNKMRKLDSFLRESQRINGPMIVSMFRLVREPVTLSDGTFFPAGTTIASPTLGAHFDDTIYPNASTFDPLRFYKAEAAGQPQFVTTSPEYLTFGHGKHACPGRFFAVNELKAILAYMLMHYDIKPEQEGVRPENKSMGLGVLPNPDAKVMFRKRHAG</sequence>
<evidence type="ECO:0000256" key="6">
    <source>
        <dbReference type="PIRSR" id="PIRSR602403-1"/>
    </source>
</evidence>
<evidence type="ECO:0000256" key="5">
    <source>
        <dbReference type="ARBA" id="ARBA00023004"/>
    </source>
</evidence>
<keyword evidence="8" id="KW-0812">Transmembrane</keyword>
<evidence type="ECO:0000313" key="9">
    <source>
        <dbReference type="EMBL" id="BAL05131.1"/>
    </source>
</evidence>
<dbReference type="GO" id="GO:0005506">
    <property type="term" value="F:iron ion binding"/>
    <property type="evidence" value="ECO:0007669"/>
    <property type="project" value="InterPro"/>
</dbReference>
<feature type="transmembrane region" description="Helical" evidence="8">
    <location>
        <begin position="38"/>
        <end position="57"/>
    </location>
</feature>
<proteinExistence type="evidence at transcript level"/>
<dbReference type="PRINTS" id="PR00465">
    <property type="entry name" value="EP450IV"/>
</dbReference>
<keyword evidence="8" id="KW-0472">Membrane</keyword>
<dbReference type="InterPro" id="IPR002403">
    <property type="entry name" value="Cyt_P450_E_grp-IV"/>
</dbReference>
<dbReference type="InterPro" id="IPR001128">
    <property type="entry name" value="Cyt_P450"/>
</dbReference>
<gene>
    <name evidence="9" type="primary">PcCYP_30b</name>
</gene>
<protein>
    <submittedName>
        <fullName evidence="9">Cytochrome P450</fullName>
    </submittedName>
</protein>
<keyword evidence="4 7" id="KW-0560">Oxidoreductase</keyword>
<dbReference type="GO" id="GO:0004497">
    <property type="term" value="F:monooxygenase activity"/>
    <property type="evidence" value="ECO:0007669"/>
    <property type="project" value="UniProtKB-KW"/>
</dbReference>
<dbReference type="Pfam" id="PF00067">
    <property type="entry name" value="p450"/>
    <property type="match status" value="1"/>
</dbReference>
<dbReference type="GO" id="GO:0020037">
    <property type="term" value="F:heme binding"/>
    <property type="evidence" value="ECO:0007669"/>
    <property type="project" value="InterPro"/>
</dbReference>
<dbReference type="EMBL" id="AB597844">
    <property type="protein sequence ID" value="BAL05131.1"/>
    <property type="molecule type" value="mRNA"/>
</dbReference>
<evidence type="ECO:0000256" key="1">
    <source>
        <dbReference type="ARBA" id="ARBA00001971"/>
    </source>
</evidence>
<dbReference type="PANTHER" id="PTHR46206">
    <property type="entry name" value="CYTOCHROME P450"/>
    <property type="match status" value="1"/>
</dbReference>
<organism evidence="9">
    <name type="scientific">Phanerodontia chrysosporium</name>
    <name type="common">White-rot fungus</name>
    <name type="synonym">Sporotrichum pruinosum</name>
    <dbReference type="NCBI Taxonomy" id="2822231"/>
    <lineage>
        <taxon>Eukaryota</taxon>
        <taxon>Fungi</taxon>
        <taxon>Dikarya</taxon>
        <taxon>Basidiomycota</taxon>
        <taxon>Agaricomycotina</taxon>
        <taxon>Agaricomycetes</taxon>
        <taxon>Polyporales</taxon>
        <taxon>Phanerochaetaceae</taxon>
        <taxon>Phanerodontia</taxon>
    </lineage>
</organism>
<evidence type="ECO:0000256" key="8">
    <source>
        <dbReference type="SAM" id="Phobius"/>
    </source>
</evidence>
<keyword evidence="6 7" id="KW-0349">Heme</keyword>
<keyword evidence="7" id="KW-0503">Monooxygenase</keyword>